<dbReference type="Pfam" id="PF01261">
    <property type="entry name" value="AP_endonuc_2"/>
    <property type="match status" value="1"/>
</dbReference>
<evidence type="ECO:0000313" key="2">
    <source>
        <dbReference type="EMBL" id="QDU77405.1"/>
    </source>
</evidence>
<dbReference type="PANTHER" id="PTHR12110:SF53">
    <property type="entry name" value="BLR5974 PROTEIN"/>
    <property type="match status" value="1"/>
</dbReference>
<dbReference type="EMBL" id="CP036289">
    <property type="protein sequence ID" value="QDU77405.1"/>
    <property type="molecule type" value="Genomic_DNA"/>
</dbReference>
<dbReference type="InterPro" id="IPR013022">
    <property type="entry name" value="Xyl_isomerase-like_TIM-brl"/>
</dbReference>
<dbReference type="Proteomes" id="UP000318626">
    <property type="component" value="Chromosome"/>
</dbReference>
<reference evidence="3" key="1">
    <citation type="submission" date="2019-02" db="EMBL/GenBank/DDBJ databases">
        <title>Deep-cultivation of Planctomycetes and their phenomic and genomic characterization uncovers novel biology.</title>
        <authorList>
            <person name="Wiegand S."/>
            <person name="Jogler M."/>
            <person name="Boedeker C."/>
            <person name="Pinto D."/>
            <person name="Vollmers J."/>
            <person name="Rivas-Marin E."/>
            <person name="Kohn T."/>
            <person name="Peeters S.H."/>
            <person name="Heuer A."/>
            <person name="Rast P."/>
            <person name="Oberbeckmann S."/>
            <person name="Bunk B."/>
            <person name="Jeske O."/>
            <person name="Meyerdierks A."/>
            <person name="Storesund J.E."/>
            <person name="Kallscheuer N."/>
            <person name="Luecker S."/>
            <person name="Lage O.M."/>
            <person name="Pohl T."/>
            <person name="Merkel B.J."/>
            <person name="Hornburger P."/>
            <person name="Mueller R.-W."/>
            <person name="Bruemmer F."/>
            <person name="Labrenz M."/>
            <person name="Spormann A.M."/>
            <person name="Op den Camp H."/>
            <person name="Overmann J."/>
            <person name="Amann R."/>
            <person name="Jetten M.S.M."/>
            <person name="Mascher T."/>
            <person name="Medema M.H."/>
            <person name="Devos D.P."/>
            <person name="Kaster A.-K."/>
            <person name="Ovreas L."/>
            <person name="Rohde M."/>
            <person name="Galperin M.Y."/>
            <person name="Jogler C."/>
        </authorList>
    </citation>
    <scope>NUCLEOTIDE SEQUENCE [LARGE SCALE GENOMIC DNA]</scope>
    <source>
        <strain evidence="3">Pan97</strain>
    </source>
</reference>
<evidence type="ECO:0000313" key="3">
    <source>
        <dbReference type="Proteomes" id="UP000318626"/>
    </source>
</evidence>
<evidence type="ECO:0000259" key="1">
    <source>
        <dbReference type="Pfam" id="PF01261"/>
    </source>
</evidence>
<accession>A0A518CDV0</accession>
<dbReference type="OrthoDB" id="253436at2"/>
<organism evidence="2 3">
    <name type="scientific">Bremerella volcania</name>
    <dbReference type="NCBI Taxonomy" id="2527984"/>
    <lineage>
        <taxon>Bacteria</taxon>
        <taxon>Pseudomonadati</taxon>
        <taxon>Planctomycetota</taxon>
        <taxon>Planctomycetia</taxon>
        <taxon>Pirellulales</taxon>
        <taxon>Pirellulaceae</taxon>
        <taxon>Bremerella</taxon>
    </lineage>
</organism>
<dbReference type="Gene3D" id="3.20.20.150">
    <property type="entry name" value="Divalent-metal-dependent TIM barrel enzymes"/>
    <property type="match status" value="1"/>
</dbReference>
<name>A0A518CDV0_9BACT</name>
<dbReference type="InterPro" id="IPR050312">
    <property type="entry name" value="IolE/XylAMocC-like"/>
</dbReference>
<proteinExistence type="predicted"/>
<keyword evidence="3" id="KW-1185">Reference proteome</keyword>
<sequence>MFVSASTECFPELPLRDCMEKLVDLEFSAVDMTLDENSEHLRPSDVLNNLQRAIDICHDTQRLVISNFRLLSTAQGNDRYTEYEAICKLAKAVKVASITVPSGEFGTPFNEEVEHLRELVAISATEGIVTSMHTHVGCLSQDCDTIQVLCDNVKGLGITLDPSHFICREDGAKSYDKVLKYVRHVYLRDTSKDAMHVRVGQGEVEYGRLIQQLEQIGYKRALTVHMPPLPDTDQMAEMRKIRLLLESLL</sequence>
<dbReference type="InterPro" id="IPR036237">
    <property type="entry name" value="Xyl_isomerase-like_sf"/>
</dbReference>
<dbReference type="AlphaFoldDB" id="A0A518CDV0"/>
<dbReference type="RefSeq" id="WP_144976261.1">
    <property type="nucleotide sequence ID" value="NZ_CP036289.1"/>
</dbReference>
<protein>
    <submittedName>
        <fullName evidence="2">Xylose isomerase-like TIM barrel</fullName>
    </submittedName>
</protein>
<dbReference type="PANTHER" id="PTHR12110">
    <property type="entry name" value="HYDROXYPYRUVATE ISOMERASE"/>
    <property type="match status" value="1"/>
</dbReference>
<gene>
    <name evidence="2" type="ORF">Pan97_44740</name>
</gene>
<keyword evidence="2" id="KW-0413">Isomerase</keyword>
<feature type="domain" description="Xylose isomerase-like TIM barrel" evidence="1">
    <location>
        <begin position="23"/>
        <end position="233"/>
    </location>
</feature>
<dbReference type="GO" id="GO:0016853">
    <property type="term" value="F:isomerase activity"/>
    <property type="evidence" value="ECO:0007669"/>
    <property type="project" value="UniProtKB-KW"/>
</dbReference>
<dbReference type="SUPFAM" id="SSF51658">
    <property type="entry name" value="Xylose isomerase-like"/>
    <property type="match status" value="1"/>
</dbReference>
<dbReference type="KEGG" id="bvo:Pan97_44740"/>